<dbReference type="Proteomes" id="UP000295252">
    <property type="component" value="Chromosome X"/>
</dbReference>
<gene>
    <name evidence="1" type="ORF">GSCOC_T00037726001</name>
</gene>
<protein>
    <submittedName>
        <fullName evidence="1">Uncharacterized protein</fullName>
    </submittedName>
</protein>
<dbReference type="Gramene" id="CDP12999">
    <property type="protein sequence ID" value="CDP12999"/>
    <property type="gene ID" value="GSCOC_T00037726001"/>
</dbReference>
<organism evidence="1 2">
    <name type="scientific">Coffea canephora</name>
    <name type="common">Robusta coffee</name>
    <dbReference type="NCBI Taxonomy" id="49390"/>
    <lineage>
        <taxon>Eukaryota</taxon>
        <taxon>Viridiplantae</taxon>
        <taxon>Streptophyta</taxon>
        <taxon>Embryophyta</taxon>
        <taxon>Tracheophyta</taxon>
        <taxon>Spermatophyta</taxon>
        <taxon>Magnoliopsida</taxon>
        <taxon>eudicotyledons</taxon>
        <taxon>Gunneridae</taxon>
        <taxon>Pentapetalae</taxon>
        <taxon>asterids</taxon>
        <taxon>lamiids</taxon>
        <taxon>Gentianales</taxon>
        <taxon>Rubiaceae</taxon>
        <taxon>Ixoroideae</taxon>
        <taxon>Gardenieae complex</taxon>
        <taxon>Bertiereae - Coffeeae clade</taxon>
        <taxon>Coffeeae</taxon>
        <taxon>Coffea</taxon>
    </lineage>
</organism>
<dbReference type="InParanoid" id="A0A068UXL0"/>
<dbReference type="AlphaFoldDB" id="A0A068UXL0"/>
<evidence type="ECO:0000313" key="1">
    <source>
        <dbReference type="EMBL" id="CDP12999.1"/>
    </source>
</evidence>
<dbReference type="EMBL" id="HG739156">
    <property type="protein sequence ID" value="CDP12999.1"/>
    <property type="molecule type" value="Genomic_DNA"/>
</dbReference>
<reference evidence="2" key="1">
    <citation type="journal article" date="2014" name="Science">
        <title>The coffee genome provides insight into the convergent evolution of caffeine biosynthesis.</title>
        <authorList>
            <person name="Denoeud F."/>
            <person name="Carretero-Paulet L."/>
            <person name="Dereeper A."/>
            <person name="Droc G."/>
            <person name="Guyot R."/>
            <person name="Pietrella M."/>
            <person name="Zheng C."/>
            <person name="Alberti A."/>
            <person name="Anthony F."/>
            <person name="Aprea G."/>
            <person name="Aury J.M."/>
            <person name="Bento P."/>
            <person name="Bernard M."/>
            <person name="Bocs S."/>
            <person name="Campa C."/>
            <person name="Cenci A."/>
            <person name="Combes M.C."/>
            <person name="Crouzillat D."/>
            <person name="Da Silva C."/>
            <person name="Daddiego L."/>
            <person name="De Bellis F."/>
            <person name="Dussert S."/>
            <person name="Garsmeur O."/>
            <person name="Gayraud T."/>
            <person name="Guignon V."/>
            <person name="Jahn K."/>
            <person name="Jamilloux V."/>
            <person name="Joet T."/>
            <person name="Labadie K."/>
            <person name="Lan T."/>
            <person name="Leclercq J."/>
            <person name="Lepelley M."/>
            <person name="Leroy T."/>
            <person name="Li L.T."/>
            <person name="Librado P."/>
            <person name="Lopez L."/>
            <person name="Munoz A."/>
            <person name="Noel B."/>
            <person name="Pallavicini A."/>
            <person name="Perrotta G."/>
            <person name="Poncet V."/>
            <person name="Pot D."/>
            <person name="Priyono X."/>
            <person name="Rigoreau M."/>
            <person name="Rouard M."/>
            <person name="Rozas J."/>
            <person name="Tranchant-Dubreuil C."/>
            <person name="VanBuren R."/>
            <person name="Zhang Q."/>
            <person name="Andrade A.C."/>
            <person name="Argout X."/>
            <person name="Bertrand B."/>
            <person name="de Kochko A."/>
            <person name="Graziosi G."/>
            <person name="Henry R.J."/>
            <person name="Jayarama X."/>
            <person name="Ming R."/>
            <person name="Nagai C."/>
            <person name="Rounsley S."/>
            <person name="Sankoff D."/>
            <person name="Giuliano G."/>
            <person name="Albert V.A."/>
            <person name="Wincker P."/>
            <person name="Lashermes P."/>
        </authorList>
    </citation>
    <scope>NUCLEOTIDE SEQUENCE [LARGE SCALE GENOMIC DNA]</scope>
    <source>
        <strain evidence="2">cv. DH200-94</strain>
    </source>
</reference>
<name>A0A068UXL0_COFCA</name>
<accession>A0A068UXL0</accession>
<proteinExistence type="predicted"/>
<sequence length="58" mass="6855">MSTAFHLPPVDLLRNEDSSIIQRNIAEMFRGTSGCDKKKMFKRYHKLQLKAFLIWFVP</sequence>
<keyword evidence="2" id="KW-1185">Reference proteome</keyword>
<evidence type="ECO:0000313" key="2">
    <source>
        <dbReference type="Proteomes" id="UP000295252"/>
    </source>
</evidence>